<evidence type="ECO:0000313" key="3">
    <source>
        <dbReference type="Proteomes" id="UP000694548"/>
    </source>
</evidence>
<sequence>MLKYLGKQMKLKLLEIYDVIWKTGKLPKNWKEAVIVPIIKVGKESSSPDSYRPVASASHIGKIMERMAVDRLTDYLERNKKISLYQSGFRKERGTMDAIVYLETEIRKALINKESLVVVFFDVEKASDMVWTEGLLLKLKKLGVGGRMYNWIKDVWSERNIQVEIGSTLSRGCKVENGTPQGSVISPILFTIMTDDVFQNVGTEFGMALFTDDGAKWKKGKNIQYVQKKVQEAIKMVENWSYDWGFKFSVEKTKSMVFTKGKKVMENLTLYGKELEQVDKFKYLGVIFDKRLIWKDNINKIEERCKKVINIMRCVRGCEWGACAQALKYMYGAMIRSVIDYGSVV</sequence>
<evidence type="ECO:0000313" key="2">
    <source>
        <dbReference type="Ensembl" id="ENSNFUP00015014678.1"/>
    </source>
</evidence>
<evidence type="ECO:0000259" key="1">
    <source>
        <dbReference type="PROSITE" id="PS50878"/>
    </source>
</evidence>
<dbReference type="AlphaFoldDB" id="A0A8C6LAI2"/>
<organism evidence="2 3">
    <name type="scientific">Nothobranchius furzeri</name>
    <name type="common">Turquoise killifish</name>
    <dbReference type="NCBI Taxonomy" id="105023"/>
    <lineage>
        <taxon>Eukaryota</taxon>
        <taxon>Metazoa</taxon>
        <taxon>Chordata</taxon>
        <taxon>Craniata</taxon>
        <taxon>Vertebrata</taxon>
        <taxon>Euteleostomi</taxon>
        <taxon>Actinopterygii</taxon>
        <taxon>Neopterygii</taxon>
        <taxon>Teleostei</taxon>
        <taxon>Neoteleostei</taxon>
        <taxon>Acanthomorphata</taxon>
        <taxon>Ovalentaria</taxon>
        <taxon>Atherinomorphae</taxon>
        <taxon>Cyprinodontiformes</taxon>
        <taxon>Nothobranchiidae</taxon>
        <taxon>Nothobranchius</taxon>
    </lineage>
</organism>
<dbReference type="SUPFAM" id="SSF56672">
    <property type="entry name" value="DNA/RNA polymerases"/>
    <property type="match status" value="1"/>
</dbReference>
<dbReference type="CDD" id="cd01650">
    <property type="entry name" value="RT_nLTR_like"/>
    <property type="match status" value="1"/>
</dbReference>
<accession>A0A8C6LAI2</accession>
<feature type="domain" description="Reverse transcriptase" evidence="1">
    <location>
        <begin position="19"/>
        <end position="288"/>
    </location>
</feature>
<reference evidence="2" key="2">
    <citation type="submission" date="2025-08" db="UniProtKB">
        <authorList>
            <consortium name="Ensembl"/>
        </authorList>
    </citation>
    <scope>IDENTIFICATION</scope>
</reference>
<dbReference type="GeneTree" id="ENSGT01060000248530"/>
<dbReference type="Pfam" id="PF00078">
    <property type="entry name" value="RVT_1"/>
    <property type="match status" value="1"/>
</dbReference>
<protein>
    <recommendedName>
        <fullName evidence="1">Reverse transcriptase domain-containing protein</fullName>
    </recommendedName>
</protein>
<dbReference type="Proteomes" id="UP000694548">
    <property type="component" value="Chromosome sgr15"/>
</dbReference>
<dbReference type="InterPro" id="IPR000477">
    <property type="entry name" value="RT_dom"/>
</dbReference>
<name>A0A8C6LAI2_NOTFU</name>
<keyword evidence="3" id="KW-1185">Reference proteome</keyword>
<reference evidence="2" key="3">
    <citation type="submission" date="2025-09" db="UniProtKB">
        <authorList>
            <consortium name="Ensembl"/>
        </authorList>
    </citation>
    <scope>IDENTIFICATION</scope>
</reference>
<dbReference type="Ensembl" id="ENSNFUT00015015401.1">
    <property type="protein sequence ID" value="ENSNFUP00015014678.1"/>
    <property type="gene ID" value="ENSNFUG00015007129.1"/>
</dbReference>
<reference evidence="2" key="1">
    <citation type="submission" date="2014-08" db="EMBL/GenBank/DDBJ databases">
        <authorList>
            <person name="Senf B."/>
            <person name="Petzold A."/>
            <person name="Downie B.R."/>
            <person name="Koch P."/>
            <person name="Platzer M."/>
        </authorList>
    </citation>
    <scope>NUCLEOTIDE SEQUENCE [LARGE SCALE GENOMIC DNA]</scope>
    <source>
        <strain evidence="2">GRZ</strain>
    </source>
</reference>
<dbReference type="InterPro" id="IPR043502">
    <property type="entry name" value="DNA/RNA_pol_sf"/>
</dbReference>
<proteinExistence type="predicted"/>
<dbReference type="PROSITE" id="PS50878">
    <property type="entry name" value="RT_POL"/>
    <property type="match status" value="1"/>
</dbReference>
<dbReference type="PANTHER" id="PTHR19446">
    <property type="entry name" value="REVERSE TRANSCRIPTASES"/>
    <property type="match status" value="1"/>
</dbReference>